<organism evidence="1 2">
    <name type="scientific">Elysia crispata</name>
    <name type="common">lettuce slug</name>
    <dbReference type="NCBI Taxonomy" id="231223"/>
    <lineage>
        <taxon>Eukaryota</taxon>
        <taxon>Metazoa</taxon>
        <taxon>Spiralia</taxon>
        <taxon>Lophotrochozoa</taxon>
        <taxon>Mollusca</taxon>
        <taxon>Gastropoda</taxon>
        <taxon>Heterobranchia</taxon>
        <taxon>Euthyneura</taxon>
        <taxon>Panpulmonata</taxon>
        <taxon>Sacoglossa</taxon>
        <taxon>Placobranchoidea</taxon>
        <taxon>Plakobranchidae</taxon>
        <taxon>Elysia</taxon>
    </lineage>
</organism>
<keyword evidence="2" id="KW-1185">Reference proteome</keyword>
<dbReference type="Proteomes" id="UP001283361">
    <property type="component" value="Unassembled WGS sequence"/>
</dbReference>
<evidence type="ECO:0000313" key="1">
    <source>
        <dbReference type="EMBL" id="KAK3775288.1"/>
    </source>
</evidence>
<sequence length="124" mass="14229">MINLCVCHFALVRQEYWCQNKLYLNGNERKLACRRVKNNNTIEAAPVGLTLLLAQKDLRLHHSDSKPRSQCYQESWEVRLRDQVEFSPRVLARNPCSPLQPRCSHGPGPVPVIGSYPPSYTHCD</sequence>
<reference evidence="1" key="1">
    <citation type="journal article" date="2023" name="G3 (Bethesda)">
        <title>A reference genome for the long-term kleptoplast-retaining sea slug Elysia crispata morphotype clarki.</title>
        <authorList>
            <person name="Eastman K.E."/>
            <person name="Pendleton A.L."/>
            <person name="Shaikh M.A."/>
            <person name="Suttiyut T."/>
            <person name="Ogas R."/>
            <person name="Tomko P."/>
            <person name="Gavelis G."/>
            <person name="Widhalm J.R."/>
            <person name="Wisecaver J.H."/>
        </authorList>
    </citation>
    <scope>NUCLEOTIDE SEQUENCE</scope>
    <source>
        <strain evidence="1">ECLA1</strain>
    </source>
</reference>
<comment type="caution">
    <text evidence="1">The sequence shown here is derived from an EMBL/GenBank/DDBJ whole genome shotgun (WGS) entry which is preliminary data.</text>
</comment>
<name>A0AAE1DMW3_9GAST</name>
<accession>A0AAE1DMW3</accession>
<dbReference type="AlphaFoldDB" id="A0AAE1DMW3"/>
<proteinExistence type="predicted"/>
<evidence type="ECO:0000313" key="2">
    <source>
        <dbReference type="Proteomes" id="UP001283361"/>
    </source>
</evidence>
<gene>
    <name evidence="1" type="ORF">RRG08_044964</name>
</gene>
<dbReference type="EMBL" id="JAWDGP010003346">
    <property type="protein sequence ID" value="KAK3775288.1"/>
    <property type="molecule type" value="Genomic_DNA"/>
</dbReference>
<protein>
    <submittedName>
        <fullName evidence="1">Uncharacterized protein</fullName>
    </submittedName>
</protein>